<dbReference type="EMBL" id="MLJW01000249">
    <property type="protein sequence ID" value="OIQ91773.1"/>
    <property type="molecule type" value="Genomic_DNA"/>
</dbReference>
<dbReference type="AlphaFoldDB" id="A0A1J5RUQ7"/>
<accession>A0A1J5RUQ7</accession>
<reference evidence="1" key="1">
    <citation type="submission" date="2016-10" db="EMBL/GenBank/DDBJ databases">
        <title>Sequence of Gallionella enrichment culture.</title>
        <authorList>
            <person name="Poehlein A."/>
            <person name="Muehling M."/>
            <person name="Daniel R."/>
        </authorList>
    </citation>
    <scope>NUCLEOTIDE SEQUENCE</scope>
</reference>
<comment type="caution">
    <text evidence="1">The sequence shown here is derived from an EMBL/GenBank/DDBJ whole genome shotgun (WGS) entry which is preliminary data.</text>
</comment>
<gene>
    <name evidence="1" type="ORF">GALL_263120</name>
</gene>
<sequence length="48" mass="5571">METIDERSAAAPLPTRRTLRRRASVPLQVVRFGLINLRMMHMVTKGRH</sequence>
<organism evidence="1">
    <name type="scientific">mine drainage metagenome</name>
    <dbReference type="NCBI Taxonomy" id="410659"/>
    <lineage>
        <taxon>unclassified sequences</taxon>
        <taxon>metagenomes</taxon>
        <taxon>ecological metagenomes</taxon>
    </lineage>
</organism>
<protein>
    <submittedName>
        <fullName evidence="1">Uncharacterized protein</fullName>
    </submittedName>
</protein>
<evidence type="ECO:0000313" key="1">
    <source>
        <dbReference type="EMBL" id="OIQ91773.1"/>
    </source>
</evidence>
<proteinExistence type="predicted"/>
<name>A0A1J5RUQ7_9ZZZZ</name>